<comment type="caution">
    <text evidence="2">The sequence shown here is derived from an EMBL/GenBank/DDBJ whole genome shotgun (WGS) entry which is preliminary data.</text>
</comment>
<accession>A0AB34J8J6</accession>
<proteinExistence type="predicted"/>
<evidence type="ECO:0000259" key="1">
    <source>
        <dbReference type="Pfam" id="PF11790"/>
    </source>
</evidence>
<dbReference type="SUPFAM" id="SSF51445">
    <property type="entry name" value="(Trans)glycosidases"/>
    <property type="match status" value="1"/>
</dbReference>
<evidence type="ECO:0000313" key="3">
    <source>
        <dbReference type="Proteomes" id="UP001515480"/>
    </source>
</evidence>
<evidence type="ECO:0000313" key="2">
    <source>
        <dbReference type="EMBL" id="KAL1515075.1"/>
    </source>
</evidence>
<name>A0AB34J8J6_PRYPA</name>
<reference evidence="2 3" key="1">
    <citation type="journal article" date="2024" name="Science">
        <title>Giant polyketide synthase enzymes in the biosynthesis of giant marine polyether toxins.</title>
        <authorList>
            <person name="Fallon T.R."/>
            <person name="Shende V.V."/>
            <person name="Wierzbicki I.H."/>
            <person name="Pendleton A.L."/>
            <person name="Watervoot N.F."/>
            <person name="Auber R.P."/>
            <person name="Gonzalez D.J."/>
            <person name="Wisecaver J.H."/>
            <person name="Moore B.S."/>
        </authorList>
    </citation>
    <scope>NUCLEOTIDE SEQUENCE [LARGE SCALE GENOMIC DNA]</scope>
    <source>
        <strain evidence="2 3">12B1</strain>
    </source>
</reference>
<dbReference type="AlphaFoldDB" id="A0AB34J8J6"/>
<sequence length="351" mass="36306">MGIPGAVPLPGALLCEVASCTPQVWATPTSPTGATCGEQIEWVQANLPGHAAWTDACAFVASFASPQCSGCSPASPPPLPCPSPPSPSPPPTSSKCGGAVNAGAANCEPYLWGPTADASMPCYAYGGPSGPCGLTVTNDANAGLDKPPCHCAGDTFYLWDEPDTQQKSYAWAGASWLAYAQKFSSQISEMRARGVKFTSPLLKADDPAAYLREFLSACGDQCSNQSSDAYIDVVAINPFCGDWNAPAGTAEGCRAGATWVIDQVSSSLEGRPVYMTNWGYLGATTAAEQIPAINATDAFFAPGSPVERVYYFGAIDYGGNTINNFLTSTVESGDRAGSTLGALWAETCASL</sequence>
<dbReference type="InterPro" id="IPR017853">
    <property type="entry name" value="GH"/>
</dbReference>
<dbReference type="Proteomes" id="UP001515480">
    <property type="component" value="Unassembled WGS sequence"/>
</dbReference>
<gene>
    <name evidence="2" type="ORF">AB1Y20_004139</name>
</gene>
<protein>
    <recommendedName>
        <fullName evidence="1">Asl1-like glycosyl hydrolase catalytic domain-containing protein</fullName>
    </recommendedName>
</protein>
<keyword evidence="3" id="KW-1185">Reference proteome</keyword>
<dbReference type="InterPro" id="IPR024655">
    <property type="entry name" value="Asl1_glyco_hydro_catalytic"/>
</dbReference>
<dbReference type="EMBL" id="JBGBPQ010000012">
    <property type="protein sequence ID" value="KAL1515075.1"/>
    <property type="molecule type" value="Genomic_DNA"/>
</dbReference>
<organism evidence="2 3">
    <name type="scientific">Prymnesium parvum</name>
    <name type="common">Toxic golden alga</name>
    <dbReference type="NCBI Taxonomy" id="97485"/>
    <lineage>
        <taxon>Eukaryota</taxon>
        <taxon>Haptista</taxon>
        <taxon>Haptophyta</taxon>
        <taxon>Prymnesiophyceae</taxon>
        <taxon>Prymnesiales</taxon>
        <taxon>Prymnesiaceae</taxon>
        <taxon>Prymnesium</taxon>
    </lineage>
</organism>
<feature type="domain" description="Asl1-like glycosyl hydrolase catalytic" evidence="1">
    <location>
        <begin position="159"/>
        <end position="328"/>
    </location>
</feature>
<dbReference type="Pfam" id="PF11790">
    <property type="entry name" value="Glyco_hydro_cc"/>
    <property type="match status" value="1"/>
</dbReference>